<gene>
    <name evidence="2" type="ORF">E2986_12175</name>
</gene>
<protein>
    <submittedName>
        <fullName evidence="2">Uncharacterized protein</fullName>
    </submittedName>
</protein>
<reference evidence="2" key="1">
    <citation type="submission" date="2019-11" db="EMBL/GenBank/DDBJ databases">
        <title>The nuclear and mitochondrial genomes of Frieseomelitta varia - a highly eusocial stingless bee (Meliponini) with a permanently sterile worker caste.</title>
        <authorList>
            <person name="Freitas F.C.P."/>
            <person name="Lourenco A.P."/>
            <person name="Nunes F.M.F."/>
            <person name="Paschoal A.R."/>
            <person name="Abreu F.C.P."/>
            <person name="Barbin F.O."/>
            <person name="Bataglia L."/>
            <person name="Cardoso-Junior C.A.M."/>
            <person name="Cervoni M.S."/>
            <person name="Silva S.R."/>
            <person name="Dalarmi F."/>
            <person name="Del Lama M.A."/>
            <person name="Depintor T.S."/>
            <person name="Ferreira K.M."/>
            <person name="Goria P.S."/>
            <person name="Jaskot M.C."/>
            <person name="Lago D.C."/>
            <person name="Luna-Lucena D."/>
            <person name="Moda L.M."/>
            <person name="Nascimento L."/>
            <person name="Pedrino M."/>
            <person name="Rabico F.O."/>
            <person name="Sanches F.C."/>
            <person name="Santos D.E."/>
            <person name="Santos C.G."/>
            <person name="Vieira J."/>
            <person name="Lopes T.F."/>
            <person name="Barchuk A.R."/>
            <person name="Hartfelder K."/>
            <person name="Simoes Z.L.P."/>
            <person name="Bitondi M.M.G."/>
            <person name="Pinheiro D.G."/>
        </authorList>
    </citation>
    <scope>NUCLEOTIDE SEQUENCE</scope>
    <source>
        <strain evidence="2">USP_RPSP 00005682</strain>
        <tissue evidence="2">Whole individual</tissue>
    </source>
</reference>
<evidence type="ECO:0000313" key="3">
    <source>
        <dbReference type="Proteomes" id="UP000655588"/>
    </source>
</evidence>
<dbReference type="EMBL" id="WNWW01001417">
    <property type="protein sequence ID" value="KAF3419820.1"/>
    <property type="molecule type" value="Genomic_DNA"/>
</dbReference>
<name>A0A833RNN9_9HYME</name>
<keyword evidence="1" id="KW-0472">Membrane</keyword>
<keyword evidence="1" id="KW-1133">Transmembrane helix</keyword>
<keyword evidence="3" id="KW-1185">Reference proteome</keyword>
<evidence type="ECO:0000313" key="2">
    <source>
        <dbReference type="EMBL" id="KAF3419820.1"/>
    </source>
</evidence>
<proteinExistence type="predicted"/>
<sequence length="69" mass="7905">MHTEQYTDMSIKMSHILLKLTGLSVTTNDSEERGRKFAVVYTIVALIYGVYVNVVDIYHSMNDLDVSMF</sequence>
<comment type="caution">
    <text evidence="2">The sequence shown here is derived from an EMBL/GenBank/DDBJ whole genome shotgun (WGS) entry which is preliminary data.</text>
</comment>
<organism evidence="2 3">
    <name type="scientific">Frieseomelitta varia</name>
    <dbReference type="NCBI Taxonomy" id="561572"/>
    <lineage>
        <taxon>Eukaryota</taxon>
        <taxon>Metazoa</taxon>
        <taxon>Ecdysozoa</taxon>
        <taxon>Arthropoda</taxon>
        <taxon>Hexapoda</taxon>
        <taxon>Insecta</taxon>
        <taxon>Pterygota</taxon>
        <taxon>Neoptera</taxon>
        <taxon>Endopterygota</taxon>
        <taxon>Hymenoptera</taxon>
        <taxon>Apocrita</taxon>
        <taxon>Aculeata</taxon>
        <taxon>Apoidea</taxon>
        <taxon>Anthophila</taxon>
        <taxon>Apidae</taxon>
        <taxon>Frieseomelitta</taxon>
    </lineage>
</organism>
<feature type="transmembrane region" description="Helical" evidence="1">
    <location>
        <begin position="38"/>
        <end position="59"/>
    </location>
</feature>
<accession>A0A833RNN9</accession>
<dbReference type="Proteomes" id="UP000655588">
    <property type="component" value="Unassembled WGS sequence"/>
</dbReference>
<evidence type="ECO:0000256" key="1">
    <source>
        <dbReference type="SAM" id="Phobius"/>
    </source>
</evidence>
<keyword evidence="1" id="KW-0812">Transmembrane</keyword>
<dbReference type="AlphaFoldDB" id="A0A833RNN9"/>